<organism evidence="2 3">
    <name type="scientific">Actinacidiphila bryophytorum</name>
    <dbReference type="NCBI Taxonomy" id="1436133"/>
    <lineage>
        <taxon>Bacteria</taxon>
        <taxon>Bacillati</taxon>
        <taxon>Actinomycetota</taxon>
        <taxon>Actinomycetes</taxon>
        <taxon>Kitasatosporales</taxon>
        <taxon>Streptomycetaceae</taxon>
        <taxon>Actinacidiphila</taxon>
    </lineage>
</organism>
<protein>
    <submittedName>
        <fullName evidence="2">Uncharacterized protein</fullName>
    </submittedName>
</protein>
<keyword evidence="1" id="KW-0472">Membrane</keyword>
<accession>A0A9W4E9J0</accession>
<sequence>MPRLRRRGGRGAGVVLVVLLCLILAAGAGYGGWYWWQRVREDDASGRGDAPVAERQGEDSAVTVYNMPDGFGNVATKCVGAGQRGYSTTHFDTSDGDDSKATNASIVVVPDPACR</sequence>
<name>A0A9W4E9J0_9ACTN</name>
<feature type="transmembrane region" description="Helical" evidence="1">
    <location>
        <begin position="12"/>
        <end position="36"/>
    </location>
</feature>
<evidence type="ECO:0000256" key="1">
    <source>
        <dbReference type="SAM" id="Phobius"/>
    </source>
</evidence>
<keyword evidence="1" id="KW-0812">Transmembrane</keyword>
<evidence type="ECO:0000313" key="2">
    <source>
        <dbReference type="EMBL" id="CAG7628732.1"/>
    </source>
</evidence>
<gene>
    <name evidence="2" type="ORF">SBRY_20501</name>
</gene>
<dbReference type="EMBL" id="CAJVAX010000012">
    <property type="protein sequence ID" value="CAG7628732.1"/>
    <property type="molecule type" value="Genomic_DNA"/>
</dbReference>
<dbReference type="Proteomes" id="UP001153328">
    <property type="component" value="Unassembled WGS sequence"/>
</dbReference>
<dbReference type="AlphaFoldDB" id="A0A9W4E9J0"/>
<reference evidence="2" key="1">
    <citation type="submission" date="2021-06" db="EMBL/GenBank/DDBJ databases">
        <authorList>
            <person name="Arsene-Ploetze F."/>
        </authorList>
    </citation>
    <scope>NUCLEOTIDE SEQUENCE</scope>
    <source>
        <strain evidence="2">SBRY1</strain>
    </source>
</reference>
<proteinExistence type="predicted"/>
<comment type="caution">
    <text evidence="2">The sequence shown here is derived from an EMBL/GenBank/DDBJ whole genome shotgun (WGS) entry which is preliminary data.</text>
</comment>
<dbReference type="RefSeq" id="WP_205042585.1">
    <property type="nucleotide sequence ID" value="NZ_CAJVAX010000012.1"/>
</dbReference>
<evidence type="ECO:0000313" key="3">
    <source>
        <dbReference type="Proteomes" id="UP001153328"/>
    </source>
</evidence>
<keyword evidence="1" id="KW-1133">Transmembrane helix</keyword>
<keyword evidence="3" id="KW-1185">Reference proteome</keyword>